<dbReference type="AlphaFoldDB" id="A0A1B8ZV18"/>
<sequence>MDRNYFLSYGHKVALILLLVAIGKLNAKLISVAANKAELLYYTDVNKTLHFGPAGVSIHPVKSRNTSSGTAQDGNDHKGSHKIHHYIIKNSYPSIDGKYFFLSCLKKFKCMTVWYKWSFFHLVNSQGLNPFDETKKFCINPFKLIDGFKLIIKIPDKLSSPYK</sequence>
<evidence type="ECO:0000313" key="2">
    <source>
        <dbReference type="Proteomes" id="UP000093432"/>
    </source>
</evidence>
<name>A0A1B8ZV18_9FLAO</name>
<dbReference type="EMBL" id="MAYG01000001">
    <property type="protein sequence ID" value="OCA75404.1"/>
    <property type="molecule type" value="Genomic_DNA"/>
</dbReference>
<comment type="caution">
    <text evidence="1">The sequence shown here is derived from an EMBL/GenBank/DDBJ whole genome shotgun (WGS) entry which is preliminary data.</text>
</comment>
<dbReference type="Proteomes" id="UP000093432">
    <property type="component" value="Unassembled WGS sequence"/>
</dbReference>
<dbReference type="OrthoDB" id="1274126at2"/>
<reference evidence="2" key="1">
    <citation type="submission" date="2016-07" db="EMBL/GenBank/DDBJ databases">
        <authorList>
            <person name="Florea S."/>
            <person name="Webb J.S."/>
            <person name="Jaromczyk J."/>
            <person name="Schardl C.L."/>
        </authorList>
    </citation>
    <scope>NUCLEOTIDE SEQUENCE [LARGE SCALE GENOMIC DNA]</scope>
    <source>
        <strain evidence="2">CC-VM-7</strain>
    </source>
</reference>
<dbReference type="STRING" id="651561.BBI00_14150"/>
<dbReference type="RefSeq" id="WP_065399372.1">
    <property type="nucleotide sequence ID" value="NZ_MAYG01000001.1"/>
</dbReference>
<evidence type="ECO:0000313" key="1">
    <source>
        <dbReference type="EMBL" id="OCA75404.1"/>
    </source>
</evidence>
<gene>
    <name evidence="1" type="ORF">BBI00_14150</name>
</gene>
<accession>A0A1B8ZV18</accession>
<protein>
    <submittedName>
        <fullName evidence="1">Uncharacterized protein</fullName>
    </submittedName>
</protein>
<proteinExistence type="predicted"/>
<organism evidence="1 2">
    <name type="scientific">Chryseobacterium arthrosphaerae</name>
    <dbReference type="NCBI Taxonomy" id="651561"/>
    <lineage>
        <taxon>Bacteria</taxon>
        <taxon>Pseudomonadati</taxon>
        <taxon>Bacteroidota</taxon>
        <taxon>Flavobacteriia</taxon>
        <taxon>Flavobacteriales</taxon>
        <taxon>Weeksellaceae</taxon>
        <taxon>Chryseobacterium group</taxon>
        <taxon>Chryseobacterium</taxon>
    </lineage>
</organism>